<name>A0A3N6MRJ3_NATCH</name>
<dbReference type="Proteomes" id="UP000282323">
    <property type="component" value="Unassembled WGS sequence"/>
</dbReference>
<evidence type="ECO:0000313" key="2">
    <source>
        <dbReference type="Proteomes" id="UP000282323"/>
    </source>
</evidence>
<dbReference type="AlphaFoldDB" id="A0A3N6MRJ3"/>
<protein>
    <submittedName>
        <fullName evidence="1">Uncharacterized protein</fullName>
    </submittedName>
</protein>
<comment type="caution">
    <text evidence="1">The sequence shown here is derived from an EMBL/GenBank/DDBJ whole genome shotgun (WGS) entry which is preliminary data.</text>
</comment>
<keyword evidence="2" id="KW-1185">Reference proteome</keyword>
<organism evidence="1 2">
    <name type="scientific">Natrarchaeobius chitinivorans</name>
    <dbReference type="NCBI Taxonomy" id="1679083"/>
    <lineage>
        <taxon>Archaea</taxon>
        <taxon>Methanobacteriati</taxon>
        <taxon>Methanobacteriota</taxon>
        <taxon>Stenosarchaea group</taxon>
        <taxon>Halobacteria</taxon>
        <taxon>Halobacteriales</taxon>
        <taxon>Natrialbaceae</taxon>
        <taxon>Natrarchaeobius</taxon>
    </lineage>
</organism>
<dbReference type="EMBL" id="REGA01000002">
    <property type="protein sequence ID" value="RQG97286.1"/>
    <property type="molecule type" value="Genomic_DNA"/>
</dbReference>
<accession>A0A3N6MRJ3</accession>
<evidence type="ECO:0000313" key="1">
    <source>
        <dbReference type="EMBL" id="RQG97286.1"/>
    </source>
</evidence>
<reference evidence="1 2" key="1">
    <citation type="submission" date="2018-10" db="EMBL/GenBank/DDBJ databases">
        <title>Natrarchaeobius chitinivorans gen. nov., sp. nov., and Natrarchaeobius haloalkaliphilus sp. nov., alkaliphilic, chitin-utilizing haloarchaea from hypersaline alkaline lakes.</title>
        <authorList>
            <person name="Sorokin D.Y."/>
            <person name="Elcheninov A.G."/>
            <person name="Kostrikina N.A."/>
            <person name="Bale N.J."/>
            <person name="Sinninghe Damste J.S."/>
            <person name="Khijniak T.V."/>
            <person name="Kublanov I.V."/>
            <person name="Toshchakov S.V."/>
        </authorList>
    </citation>
    <scope>NUCLEOTIDE SEQUENCE [LARGE SCALE GENOMIC DNA]</scope>
    <source>
        <strain evidence="1 2">AArcht4T</strain>
    </source>
</reference>
<proteinExistence type="predicted"/>
<sequence>MKTGRSPAAVSDGDGREFATDFSLTSVRQYGTESCFAFRTHVPLRDVHRDVRRKPTTPVVGN</sequence>
<gene>
    <name evidence="1" type="ORF">EA473_04265</name>
</gene>